<reference evidence="3" key="1">
    <citation type="journal article" date="2019" name="Int. J. Syst. Evol. Microbiol.">
        <title>The Global Catalogue of Microorganisms (GCM) 10K type strain sequencing project: providing services to taxonomists for standard genome sequencing and annotation.</title>
        <authorList>
            <consortium name="The Broad Institute Genomics Platform"/>
            <consortium name="The Broad Institute Genome Sequencing Center for Infectious Disease"/>
            <person name="Wu L."/>
            <person name="Ma J."/>
        </authorList>
    </citation>
    <scope>NUCLEOTIDE SEQUENCE [LARGE SCALE GENOMIC DNA]</scope>
    <source>
        <strain evidence="3">CGMCC 1.12707</strain>
    </source>
</reference>
<dbReference type="RefSeq" id="WP_072932208.1">
    <property type="nucleotide sequence ID" value="NZ_BMFL01000001.1"/>
</dbReference>
<evidence type="ECO:0000313" key="2">
    <source>
        <dbReference type="EMBL" id="GGE87815.1"/>
    </source>
</evidence>
<sequence length="110" mass="13236">MKKAVMFILLFFGLASITFSQDNRYNEKISEVKESSFSKDEFQKTCTDIKKVFETYDCRKDLNRRAIISHDDEDLIIHLKRKRLKLVYASHQKGWLYDKYQELVKMMDNK</sequence>
<evidence type="ECO:0000256" key="1">
    <source>
        <dbReference type="SAM" id="SignalP"/>
    </source>
</evidence>
<dbReference type="EMBL" id="BMFL01000001">
    <property type="protein sequence ID" value="GGE87815.1"/>
    <property type="molecule type" value="Genomic_DNA"/>
</dbReference>
<keyword evidence="3" id="KW-1185">Reference proteome</keyword>
<keyword evidence="1" id="KW-0732">Signal</keyword>
<protein>
    <submittedName>
        <fullName evidence="2">Uncharacterized protein</fullName>
    </submittedName>
</protein>
<name>A0ABQ1T839_9FLAO</name>
<feature type="signal peptide" evidence="1">
    <location>
        <begin position="1"/>
        <end position="20"/>
    </location>
</feature>
<organism evidence="2 3">
    <name type="scientific">Chishuiella changwenlii</name>
    <dbReference type="NCBI Taxonomy" id="1434701"/>
    <lineage>
        <taxon>Bacteria</taxon>
        <taxon>Pseudomonadati</taxon>
        <taxon>Bacteroidota</taxon>
        <taxon>Flavobacteriia</taxon>
        <taxon>Flavobacteriales</taxon>
        <taxon>Weeksellaceae</taxon>
        <taxon>Chishuiella</taxon>
    </lineage>
</organism>
<proteinExistence type="predicted"/>
<accession>A0ABQ1T839</accession>
<feature type="chain" id="PRO_5046181848" evidence="1">
    <location>
        <begin position="21"/>
        <end position="110"/>
    </location>
</feature>
<comment type="caution">
    <text evidence="2">The sequence shown here is derived from an EMBL/GenBank/DDBJ whole genome shotgun (WGS) entry which is preliminary data.</text>
</comment>
<evidence type="ECO:0000313" key="3">
    <source>
        <dbReference type="Proteomes" id="UP000650994"/>
    </source>
</evidence>
<dbReference type="Proteomes" id="UP000650994">
    <property type="component" value="Unassembled WGS sequence"/>
</dbReference>
<gene>
    <name evidence="2" type="ORF">GCM10010984_01950</name>
</gene>